<dbReference type="PROSITE" id="PS01124">
    <property type="entry name" value="HTH_ARAC_FAMILY_2"/>
    <property type="match status" value="1"/>
</dbReference>
<sequence length="256" mass="30783">MELIHCRQLNLAYHKSDSSLPYGYAYEKRTLQTYEFDYVLSSDQGVICTDGQATLLSPGMFFVRTPGMTVQGFTHYHSWYLTFETENTFSFSRPYYFLPTVLCNPIFQTLYDLHIQRPSDASYLIDYYMNQLLFHLYQEELRLSSQEKPHKSLDWIRQNMENSWNKNLPLDYYVRLSGYSKSRFCHLFQELYQISPIQFLHRLRLQHLCYQLIETDSPVKELMIEHGFTNEQSFFRAFKRYTGDTPMEYRGKHRMK</sequence>
<evidence type="ECO:0000256" key="1">
    <source>
        <dbReference type="ARBA" id="ARBA00023015"/>
    </source>
</evidence>
<dbReference type="PANTHER" id="PTHR43280">
    <property type="entry name" value="ARAC-FAMILY TRANSCRIPTIONAL REGULATOR"/>
    <property type="match status" value="1"/>
</dbReference>
<evidence type="ECO:0000259" key="4">
    <source>
        <dbReference type="PROSITE" id="PS01124"/>
    </source>
</evidence>
<keyword evidence="1" id="KW-0805">Transcription regulation</keyword>
<keyword evidence="3" id="KW-0804">Transcription</keyword>
<reference evidence="5" key="2">
    <citation type="journal article" date="2021" name="PeerJ">
        <title>Extensive microbial diversity within the chicken gut microbiome revealed by metagenomics and culture.</title>
        <authorList>
            <person name="Gilroy R."/>
            <person name="Ravi A."/>
            <person name="Getino M."/>
            <person name="Pursley I."/>
            <person name="Horton D.L."/>
            <person name="Alikhan N.F."/>
            <person name="Baker D."/>
            <person name="Gharbi K."/>
            <person name="Hall N."/>
            <person name="Watson M."/>
            <person name="Adriaenssens E.M."/>
            <person name="Foster-Nyarko E."/>
            <person name="Jarju S."/>
            <person name="Secka A."/>
            <person name="Antonio M."/>
            <person name="Oren A."/>
            <person name="Chaudhuri R.R."/>
            <person name="La Ragione R."/>
            <person name="Hildebrand F."/>
            <person name="Pallen M.J."/>
        </authorList>
    </citation>
    <scope>NUCLEOTIDE SEQUENCE</scope>
    <source>
        <strain evidence="5">ChiSjej3B21-11622</strain>
    </source>
</reference>
<reference evidence="5" key="1">
    <citation type="submission" date="2020-10" db="EMBL/GenBank/DDBJ databases">
        <authorList>
            <person name="Gilroy R."/>
        </authorList>
    </citation>
    <scope>NUCLEOTIDE SEQUENCE</scope>
    <source>
        <strain evidence="5">ChiSjej3B21-11622</strain>
    </source>
</reference>
<keyword evidence="2" id="KW-0238">DNA-binding</keyword>
<dbReference type="SUPFAM" id="SSF51215">
    <property type="entry name" value="Regulatory protein AraC"/>
    <property type="match status" value="1"/>
</dbReference>
<name>A0A9D0ZWP1_9FIRM</name>
<evidence type="ECO:0000313" key="5">
    <source>
        <dbReference type="EMBL" id="HIQ96225.1"/>
    </source>
</evidence>
<evidence type="ECO:0000313" key="6">
    <source>
        <dbReference type="Proteomes" id="UP000886886"/>
    </source>
</evidence>
<dbReference type="GO" id="GO:0043565">
    <property type="term" value="F:sequence-specific DNA binding"/>
    <property type="evidence" value="ECO:0007669"/>
    <property type="project" value="InterPro"/>
</dbReference>
<dbReference type="Pfam" id="PF12833">
    <property type="entry name" value="HTH_18"/>
    <property type="match status" value="1"/>
</dbReference>
<organism evidence="5 6">
    <name type="scientific">Candidatus Limivivens merdigallinarum</name>
    <dbReference type="NCBI Taxonomy" id="2840859"/>
    <lineage>
        <taxon>Bacteria</taxon>
        <taxon>Bacillati</taxon>
        <taxon>Bacillota</taxon>
        <taxon>Clostridia</taxon>
        <taxon>Lachnospirales</taxon>
        <taxon>Lachnospiraceae</taxon>
        <taxon>Lachnospiraceae incertae sedis</taxon>
        <taxon>Candidatus Limivivens</taxon>
    </lineage>
</organism>
<dbReference type="EMBL" id="DVFT01000097">
    <property type="protein sequence ID" value="HIQ96225.1"/>
    <property type="molecule type" value="Genomic_DNA"/>
</dbReference>
<gene>
    <name evidence="5" type="ORF">IAB26_06655</name>
</gene>
<feature type="domain" description="HTH araC/xylS-type" evidence="4">
    <location>
        <begin position="150"/>
        <end position="252"/>
    </location>
</feature>
<dbReference type="Proteomes" id="UP000886886">
    <property type="component" value="Unassembled WGS sequence"/>
</dbReference>
<evidence type="ECO:0000256" key="2">
    <source>
        <dbReference type="ARBA" id="ARBA00023125"/>
    </source>
</evidence>
<dbReference type="SMART" id="SM00342">
    <property type="entry name" value="HTH_ARAC"/>
    <property type="match status" value="1"/>
</dbReference>
<accession>A0A9D0ZWP1</accession>
<evidence type="ECO:0000256" key="3">
    <source>
        <dbReference type="ARBA" id="ARBA00023163"/>
    </source>
</evidence>
<dbReference type="GO" id="GO:0003700">
    <property type="term" value="F:DNA-binding transcription factor activity"/>
    <property type="evidence" value="ECO:0007669"/>
    <property type="project" value="InterPro"/>
</dbReference>
<dbReference type="SUPFAM" id="SSF46689">
    <property type="entry name" value="Homeodomain-like"/>
    <property type="match status" value="2"/>
</dbReference>
<dbReference type="Gene3D" id="1.10.10.60">
    <property type="entry name" value="Homeodomain-like"/>
    <property type="match status" value="2"/>
</dbReference>
<dbReference type="InterPro" id="IPR009057">
    <property type="entry name" value="Homeodomain-like_sf"/>
</dbReference>
<dbReference type="PANTHER" id="PTHR43280:SF2">
    <property type="entry name" value="HTH-TYPE TRANSCRIPTIONAL REGULATOR EXSA"/>
    <property type="match status" value="1"/>
</dbReference>
<protein>
    <submittedName>
        <fullName evidence="5">Helix-turn-helix transcriptional regulator</fullName>
    </submittedName>
</protein>
<dbReference type="InterPro" id="IPR018060">
    <property type="entry name" value="HTH_AraC"/>
</dbReference>
<dbReference type="AlphaFoldDB" id="A0A9D0ZWP1"/>
<comment type="caution">
    <text evidence="5">The sequence shown here is derived from an EMBL/GenBank/DDBJ whole genome shotgun (WGS) entry which is preliminary data.</text>
</comment>
<proteinExistence type="predicted"/>
<dbReference type="InterPro" id="IPR037923">
    <property type="entry name" value="HTH-like"/>
</dbReference>